<name>A0AAV7S3N6_PLEWA</name>
<evidence type="ECO:0000313" key="3">
    <source>
        <dbReference type="Proteomes" id="UP001066276"/>
    </source>
</evidence>
<evidence type="ECO:0000256" key="1">
    <source>
        <dbReference type="SAM" id="MobiDB-lite"/>
    </source>
</evidence>
<comment type="caution">
    <text evidence="2">The sequence shown here is derived from an EMBL/GenBank/DDBJ whole genome shotgun (WGS) entry which is preliminary data.</text>
</comment>
<keyword evidence="3" id="KW-1185">Reference proteome</keyword>
<dbReference type="Proteomes" id="UP001066276">
    <property type="component" value="Chromosome 5"/>
</dbReference>
<sequence length="353" mass="37293">MSLGAGLLTARARPPNLRLFYDDPLPRRSQMSCGVLSVSPARHLLVGDLKRRPRGPGSSSASRSRTGSGQQWGSGSRRRAHPLGPAAHNAPAQGLPGPTLTRARPIRAIRAAPSRLRLHRDEVTLPAAGSHCRSAPGLLSPASSGERALASSPLFLPRVSSDPLAGPSRLFAGPRPRSADADRLAAPASGPIPKSDFLQPLGSRVSSERRSPWGCCICVYKYGSIRGAQHPLKVVAARPQHTTPEHGRACVVLDAPALEVQRHTASALGCASTGAPPKCGVLDPLTCRNSSSTVEAANCGVLSLKPTSSKGGHVLLSLKRREAVGSEGTVERSSLRGSWTHKSARHRKKRKRE</sequence>
<feature type="compositionally biased region" description="Basic residues" evidence="1">
    <location>
        <begin position="342"/>
        <end position="353"/>
    </location>
</feature>
<dbReference type="EMBL" id="JANPWB010000009">
    <property type="protein sequence ID" value="KAJ1157873.1"/>
    <property type="molecule type" value="Genomic_DNA"/>
</dbReference>
<feature type="region of interest" description="Disordered" evidence="1">
    <location>
        <begin position="322"/>
        <end position="353"/>
    </location>
</feature>
<organism evidence="2 3">
    <name type="scientific">Pleurodeles waltl</name>
    <name type="common">Iberian ribbed newt</name>
    <dbReference type="NCBI Taxonomy" id="8319"/>
    <lineage>
        <taxon>Eukaryota</taxon>
        <taxon>Metazoa</taxon>
        <taxon>Chordata</taxon>
        <taxon>Craniata</taxon>
        <taxon>Vertebrata</taxon>
        <taxon>Euteleostomi</taxon>
        <taxon>Amphibia</taxon>
        <taxon>Batrachia</taxon>
        <taxon>Caudata</taxon>
        <taxon>Salamandroidea</taxon>
        <taxon>Salamandridae</taxon>
        <taxon>Pleurodelinae</taxon>
        <taxon>Pleurodeles</taxon>
    </lineage>
</organism>
<gene>
    <name evidence="2" type="ORF">NDU88_010570</name>
</gene>
<feature type="compositionally biased region" description="Basic and acidic residues" evidence="1">
    <location>
        <begin position="322"/>
        <end position="334"/>
    </location>
</feature>
<evidence type="ECO:0000313" key="2">
    <source>
        <dbReference type="EMBL" id="KAJ1157873.1"/>
    </source>
</evidence>
<feature type="compositionally biased region" description="Low complexity" evidence="1">
    <location>
        <begin position="55"/>
        <end position="75"/>
    </location>
</feature>
<reference evidence="2" key="1">
    <citation type="journal article" date="2022" name="bioRxiv">
        <title>Sequencing and chromosome-scale assembly of the giantPleurodeles waltlgenome.</title>
        <authorList>
            <person name="Brown T."/>
            <person name="Elewa A."/>
            <person name="Iarovenko S."/>
            <person name="Subramanian E."/>
            <person name="Araus A.J."/>
            <person name="Petzold A."/>
            <person name="Susuki M."/>
            <person name="Suzuki K.-i.T."/>
            <person name="Hayashi T."/>
            <person name="Toyoda A."/>
            <person name="Oliveira C."/>
            <person name="Osipova E."/>
            <person name="Leigh N.D."/>
            <person name="Simon A."/>
            <person name="Yun M.H."/>
        </authorList>
    </citation>
    <scope>NUCLEOTIDE SEQUENCE</scope>
    <source>
        <strain evidence="2">20211129_DDA</strain>
        <tissue evidence="2">Liver</tissue>
    </source>
</reference>
<feature type="region of interest" description="Disordered" evidence="1">
    <location>
        <begin position="166"/>
        <end position="199"/>
    </location>
</feature>
<protein>
    <submittedName>
        <fullName evidence="2">Uncharacterized protein</fullName>
    </submittedName>
</protein>
<accession>A0AAV7S3N6</accession>
<proteinExistence type="predicted"/>
<feature type="region of interest" description="Disordered" evidence="1">
    <location>
        <begin position="46"/>
        <end position="103"/>
    </location>
</feature>
<dbReference type="AlphaFoldDB" id="A0AAV7S3N6"/>